<keyword evidence="10" id="KW-0378">Hydrolase</keyword>
<evidence type="ECO:0000256" key="7">
    <source>
        <dbReference type="ARBA" id="ARBA00022553"/>
    </source>
</evidence>
<dbReference type="InterPro" id="IPR041267">
    <property type="entry name" value="NLRP_HD2"/>
</dbReference>
<dbReference type="InterPro" id="IPR007111">
    <property type="entry name" value="NACHT_NTPase"/>
</dbReference>
<evidence type="ECO:0000256" key="8">
    <source>
        <dbReference type="ARBA" id="ARBA00022737"/>
    </source>
</evidence>
<evidence type="ECO:0000256" key="6">
    <source>
        <dbReference type="ARBA" id="ARBA00022525"/>
    </source>
</evidence>
<keyword evidence="12" id="KW-0067">ATP-binding</keyword>
<evidence type="ECO:0000256" key="2">
    <source>
        <dbReference type="ARBA" id="ARBA00004240"/>
    </source>
</evidence>
<evidence type="ECO:0000256" key="9">
    <source>
        <dbReference type="ARBA" id="ARBA00022741"/>
    </source>
</evidence>
<comment type="subcellular location">
    <subcellularLocation>
        <location evidence="2">Endoplasmic reticulum</location>
    </subcellularLocation>
    <subcellularLocation>
        <location evidence="3">Golgi apparatus</location>
    </subcellularLocation>
    <subcellularLocation>
        <location evidence="1">Inflammasome</location>
    </subcellularLocation>
    <subcellularLocation>
        <location evidence="4">Secreted</location>
    </subcellularLocation>
</comment>
<evidence type="ECO:0000256" key="12">
    <source>
        <dbReference type="ARBA" id="ARBA00022840"/>
    </source>
</evidence>
<dbReference type="SUPFAM" id="SSF52047">
    <property type="entry name" value="RNI-like"/>
    <property type="match status" value="1"/>
</dbReference>
<evidence type="ECO:0000256" key="4">
    <source>
        <dbReference type="ARBA" id="ARBA00004613"/>
    </source>
</evidence>
<evidence type="ECO:0000259" key="20">
    <source>
        <dbReference type="PROSITE" id="PS50837"/>
    </source>
</evidence>
<sequence>MEEEKANLKRLLENLTSADMKNFVFNLEPAAKKYKCNKIPLGLLENTQNEAWEIARLMIGHYGGQAKDMAVDILNHIGRKDLIPFEGPCAVSAGRTTVDYKDQYRKEIMQNYTLIREYNCLPAERVEFSSRYTKLTIIKKRQHLEEKRKEFLAKGDNHLQLMRKHRDSNITVECFFSPVEFNKCDKEMRTVVIQGPAGIGKTFMVHKIMLDWASGELFQDRFDFVFHLQCRELRISDQDGIEDLILKCSTHLQGGIKEILSKPERLLFIFDGFDELSLPSSEASGREMSAVIRLLRRNEMPQVSLLITTRPTALELLDSMVQIDRYAEIVGFLEDEIKEYFLKSFHEKEKACGAFNIIKGNDVVLSMCFVPIVCWIVCSMMRENDEDGEDLLKNVTTASQVLLHFLNKLMEHHCSNFKQSDFLPKASRLAFHGIQEEKSLFTEAELTKFAITISGTESTIFSKTFYKRHLKAEAVYHFVHLSIQELFAAFYCASQASSEVIRKLLIDSLKPDHGNLIHIIHFLFGLTNVTSQEIIKDLKITLRSDLRLALEKWFPEAAKWYREKYKTYAWNCKERNPQFLLQLLYCLYEMQDAKYAATVMTELPHLDLNLCPLNKIDCMVVKYCVECSESVKMLDVRYCNLGDEEVKILWEILPKCISIKIGSDNLSEEGLEFLCENLVRHQLFQHIELNISKNGSQSSFVLEAPAIPINCRLSFSGVPDLAVKHRSQMLIPKYKPRNFQLLEGNSEETIMYIINLLRSENYCVDRLRCGIRSLEGIENINRILSMETKMRNMTWELMNGDENGYSTLIYDAKEKELRLSVFGNCTNHTIQTSRQLIPSCKPTYIYFQDLNEAILRNVIRTLNIDDYYQKSLTIKSNAYTTTSVENIRGILSNDKKMLKLSWNVYLRGSPEITMMHEAGSPETQIV</sequence>
<feature type="domain" description="NACHT" evidence="20">
    <location>
        <begin position="189"/>
        <end position="383"/>
    </location>
</feature>
<reference evidence="21" key="1">
    <citation type="submission" date="2021-06" db="EMBL/GenBank/DDBJ databases">
        <authorList>
            <consortium name="Wellcome Sanger Institute Data Sharing"/>
        </authorList>
    </citation>
    <scope>NUCLEOTIDE SEQUENCE [LARGE SCALE GENOMIC DNA]</scope>
</reference>
<dbReference type="InterPro" id="IPR004020">
    <property type="entry name" value="DAPIN"/>
</dbReference>
<keyword evidence="17" id="KW-0395">Inflammatory response</keyword>
<keyword evidence="16" id="KW-0804">Transcription</keyword>
<keyword evidence="11" id="KW-0256">Endoplasmic reticulum</keyword>
<dbReference type="GO" id="GO:0006954">
    <property type="term" value="P:inflammatory response"/>
    <property type="evidence" value="ECO:0007669"/>
    <property type="project" value="UniProtKB-KW"/>
</dbReference>
<keyword evidence="15" id="KW-0333">Golgi apparatus</keyword>
<dbReference type="GeneTree" id="ENSGT00940000159520"/>
<gene>
    <name evidence="21" type="primary">LOC114651559</name>
</gene>
<dbReference type="PANTHER" id="PTHR45690">
    <property type="entry name" value="NACHT, LRR AND PYD DOMAINS-CONTAINING PROTEIN 12"/>
    <property type="match status" value="1"/>
</dbReference>
<keyword evidence="5" id="KW-0963">Cytoplasm</keyword>
<organism evidence="21 22">
    <name type="scientific">Erpetoichthys calabaricus</name>
    <name type="common">Rope fish</name>
    <name type="synonym">Calamoichthys calabaricus</name>
    <dbReference type="NCBI Taxonomy" id="27687"/>
    <lineage>
        <taxon>Eukaryota</taxon>
        <taxon>Metazoa</taxon>
        <taxon>Chordata</taxon>
        <taxon>Craniata</taxon>
        <taxon>Vertebrata</taxon>
        <taxon>Euteleostomi</taxon>
        <taxon>Actinopterygii</taxon>
        <taxon>Polypteriformes</taxon>
        <taxon>Polypteridae</taxon>
        <taxon>Erpetoichthys</taxon>
    </lineage>
</organism>
<dbReference type="InterPro" id="IPR050637">
    <property type="entry name" value="NLRP_innate_immun_reg"/>
</dbReference>
<keyword evidence="22" id="KW-1185">Reference proteome</keyword>
<dbReference type="PROSITE" id="PS50824">
    <property type="entry name" value="DAPIN"/>
    <property type="match status" value="1"/>
</dbReference>
<evidence type="ECO:0000256" key="11">
    <source>
        <dbReference type="ARBA" id="ARBA00022824"/>
    </source>
</evidence>
<dbReference type="GO" id="GO:0045087">
    <property type="term" value="P:innate immune response"/>
    <property type="evidence" value="ECO:0007669"/>
    <property type="project" value="UniProtKB-KW"/>
</dbReference>
<accession>A0A8C4X3G8</accession>
<dbReference type="Gene3D" id="3.40.50.300">
    <property type="entry name" value="P-loop containing nucleotide triphosphate hydrolases"/>
    <property type="match status" value="1"/>
</dbReference>
<evidence type="ECO:0000256" key="18">
    <source>
        <dbReference type="ARBA" id="ARBA00023233"/>
    </source>
</evidence>
<protein>
    <submittedName>
        <fullName evidence="21">NACHT, LRR and PYD domains-containing protein 3-like</fullName>
    </submittedName>
</protein>
<name>A0A8C4X3G8_ERPCA</name>
<evidence type="ECO:0000256" key="10">
    <source>
        <dbReference type="ARBA" id="ARBA00022801"/>
    </source>
</evidence>
<dbReference type="GO" id="GO:0005524">
    <property type="term" value="F:ATP binding"/>
    <property type="evidence" value="ECO:0007669"/>
    <property type="project" value="UniProtKB-KW"/>
</dbReference>
<evidence type="ECO:0000256" key="16">
    <source>
        <dbReference type="ARBA" id="ARBA00023163"/>
    </source>
</evidence>
<dbReference type="AlphaFoldDB" id="A0A8C4X3G8"/>
<keyword evidence="7" id="KW-0597">Phosphoprotein</keyword>
<dbReference type="InterPro" id="IPR011029">
    <property type="entry name" value="DEATH-like_dom_sf"/>
</dbReference>
<evidence type="ECO:0000256" key="3">
    <source>
        <dbReference type="ARBA" id="ARBA00004555"/>
    </source>
</evidence>
<reference evidence="21" key="3">
    <citation type="submission" date="2025-09" db="UniProtKB">
        <authorList>
            <consortium name="Ensembl"/>
        </authorList>
    </citation>
    <scope>IDENTIFICATION</scope>
</reference>
<evidence type="ECO:0000313" key="22">
    <source>
        <dbReference type="Proteomes" id="UP000694620"/>
    </source>
</evidence>
<dbReference type="SMART" id="SM01289">
    <property type="entry name" value="PYRIN"/>
    <property type="match status" value="1"/>
</dbReference>
<evidence type="ECO:0000313" key="21">
    <source>
        <dbReference type="Ensembl" id="ENSECRP00000002705.1"/>
    </source>
</evidence>
<evidence type="ECO:0000259" key="19">
    <source>
        <dbReference type="PROSITE" id="PS50824"/>
    </source>
</evidence>
<dbReference type="Pfam" id="PF17776">
    <property type="entry name" value="NLRC4_HD2"/>
    <property type="match status" value="1"/>
</dbReference>
<evidence type="ECO:0000256" key="17">
    <source>
        <dbReference type="ARBA" id="ARBA00023198"/>
    </source>
</evidence>
<dbReference type="Gene3D" id="1.10.533.10">
    <property type="entry name" value="Death Domain, Fas"/>
    <property type="match status" value="1"/>
</dbReference>
<reference evidence="21" key="2">
    <citation type="submission" date="2025-08" db="UniProtKB">
        <authorList>
            <consortium name="Ensembl"/>
        </authorList>
    </citation>
    <scope>IDENTIFICATION</scope>
</reference>
<dbReference type="GO" id="GO:0005634">
    <property type="term" value="C:nucleus"/>
    <property type="evidence" value="ECO:0007669"/>
    <property type="project" value="UniProtKB-SubCell"/>
</dbReference>
<proteinExistence type="predicted"/>
<dbReference type="GO" id="GO:0012505">
    <property type="term" value="C:endomembrane system"/>
    <property type="evidence" value="ECO:0007669"/>
    <property type="project" value="UniProtKB-SubCell"/>
</dbReference>
<dbReference type="Proteomes" id="UP000694620">
    <property type="component" value="Chromosome 5"/>
</dbReference>
<keyword evidence="13" id="KW-0832">Ubl conjugation</keyword>
<keyword evidence="9" id="KW-0547">Nucleotide-binding</keyword>
<dbReference type="InterPro" id="IPR027417">
    <property type="entry name" value="P-loop_NTPase"/>
</dbReference>
<dbReference type="Pfam" id="PF17779">
    <property type="entry name" value="WHD_NOD2"/>
    <property type="match status" value="1"/>
</dbReference>
<keyword evidence="14" id="KW-0805">Transcription regulation</keyword>
<dbReference type="Ensembl" id="ENSECRT00000002747.1">
    <property type="protein sequence ID" value="ENSECRP00000002705.1"/>
    <property type="gene ID" value="ENSECRG00000001846.1"/>
</dbReference>
<dbReference type="Pfam" id="PF02758">
    <property type="entry name" value="PYRIN"/>
    <property type="match status" value="1"/>
</dbReference>
<evidence type="ECO:0000256" key="5">
    <source>
        <dbReference type="ARBA" id="ARBA00022490"/>
    </source>
</evidence>
<dbReference type="Pfam" id="PF05729">
    <property type="entry name" value="NACHT"/>
    <property type="match status" value="1"/>
</dbReference>
<dbReference type="Gene3D" id="3.80.10.10">
    <property type="entry name" value="Ribonuclease Inhibitor"/>
    <property type="match status" value="1"/>
</dbReference>
<dbReference type="PANTHER" id="PTHR45690:SF19">
    <property type="entry name" value="NACHT, LRR AND PYD DOMAINS-CONTAINING PROTEIN 3"/>
    <property type="match status" value="1"/>
</dbReference>
<dbReference type="SUPFAM" id="SSF52540">
    <property type="entry name" value="P-loop containing nucleoside triphosphate hydrolases"/>
    <property type="match status" value="1"/>
</dbReference>
<dbReference type="GO" id="GO:0061702">
    <property type="term" value="C:canonical inflammasome complex"/>
    <property type="evidence" value="ECO:0007669"/>
    <property type="project" value="UniProtKB-SubCell"/>
</dbReference>
<evidence type="ECO:0000256" key="13">
    <source>
        <dbReference type="ARBA" id="ARBA00022843"/>
    </source>
</evidence>
<feature type="domain" description="Pyrin" evidence="19">
    <location>
        <begin position="1"/>
        <end position="65"/>
    </location>
</feature>
<evidence type="ECO:0000256" key="15">
    <source>
        <dbReference type="ARBA" id="ARBA00023034"/>
    </source>
</evidence>
<keyword evidence="6" id="KW-0964">Secreted</keyword>
<dbReference type="InterPro" id="IPR032675">
    <property type="entry name" value="LRR_dom_sf"/>
</dbReference>
<keyword evidence="8" id="KW-0677">Repeat</keyword>
<keyword evidence="18" id="KW-1271">Inflammasome</keyword>
<dbReference type="SUPFAM" id="SSF47986">
    <property type="entry name" value="DEATH domain"/>
    <property type="match status" value="1"/>
</dbReference>
<dbReference type="InterPro" id="IPR041075">
    <property type="entry name" value="NOD1/2_WH"/>
</dbReference>
<evidence type="ECO:0000256" key="14">
    <source>
        <dbReference type="ARBA" id="ARBA00023015"/>
    </source>
</evidence>
<evidence type="ECO:0000256" key="1">
    <source>
        <dbReference type="ARBA" id="ARBA00004110"/>
    </source>
</evidence>
<dbReference type="PROSITE" id="PS50837">
    <property type="entry name" value="NACHT"/>
    <property type="match status" value="1"/>
</dbReference>